<dbReference type="RefSeq" id="WP_183404655.1">
    <property type="nucleotide sequence ID" value="NZ_JACHGG010000005.1"/>
</dbReference>
<dbReference type="AlphaFoldDB" id="A0A7W9T4D7"/>
<dbReference type="Proteomes" id="UP000532746">
    <property type="component" value="Unassembled WGS sequence"/>
</dbReference>
<accession>A0A7W9T4D7</accession>
<reference evidence="1 2" key="1">
    <citation type="submission" date="2020-08" db="EMBL/GenBank/DDBJ databases">
        <title>Genomic Encyclopedia of Type Strains, Phase IV (KMG-IV): sequencing the most valuable type-strain genomes for metagenomic binning, comparative biology and taxonomic classification.</title>
        <authorList>
            <person name="Goeker M."/>
        </authorList>
    </citation>
    <scope>NUCLEOTIDE SEQUENCE [LARGE SCALE GENOMIC DNA]</scope>
    <source>
        <strain evidence="1 2">DSM 26718</strain>
    </source>
</reference>
<evidence type="ECO:0000313" key="1">
    <source>
        <dbReference type="EMBL" id="MBB6060584.1"/>
    </source>
</evidence>
<dbReference type="EMBL" id="JACHGG010000005">
    <property type="protein sequence ID" value="MBB6060584.1"/>
    <property type="molecule type" value="Genomic_DNA"/>
</dbReference>
<comment type="caution">
    <text evidence="1">The sequence shown here is derived from an EMBL/GenBank/DDBJ whole genome shotgun (WGS) entry which is preliminary data.</text>
</comment>
<gene>
    <name evidence="1" type="ORF">HNQ93_003458</name>
</gene>
<proteinExistence type="predicted"/>
<name>A0A7W9T4D7_9BACT</name>
<protein>
    <submittedName>
        <fullName evidence="1">Uncharacterized protein</fullName>
    </submittedName>
</protein>
<evidence type="ECO:0000313" key="2">
    <source>
        <dbReference type="Proteomes" id="UP000532746"/>
    </source>
</evidence>
<organism evidence="1 2">
    <name type="scientific">Hymenobacter luteus</name>
    <dbReference type="NCBI Taxonomy" id="1411122"/>
    <lineage>
        <taxon>Bacteria</taxon>
        <taxon>Pseudomonadati</taxon>
        <taxon>Bacteroidota</taxon>
        <taxon>Cytophagia</taxon>
        <taxon>Cytophagales</taxon>
        <taxon>Hymenobacteraceae</taxon>
        <taxon>Hymenobacter</taxon>
    </lineage>
</organism>
<sequence>MINNLLIFFTLPYFFALSSCEEDAHKALAIAINSSEMSVFLSHYTGNKSIIYVKQSSQPTCNGENVSLGKLKTSYKESIIMYSSEPLAPGEKVQAAKQNYFNLPKGRAVIIIDYFTIRSTHADIKLRIPIEGVHASFTLTKNPTWSITDSDVYEQ</sequence>
<keyword evidence="2" id="KW-1185">Reference proteome</keyword>